<evidence type="ECO:0008006" key="3">
    <source>
        <dbReference type="Google" id="ProtNLM"/>
    </source>
</evidence>
<comment type="caution">
    <text evidence="1">The sequence shown here is derived from an EMBL/GenBank/DDBJ whole genome shotgun (WGS) entry which is preliminary data.</text>
</comment>
<dbReference type="AlphaFoldDB" id="A0A4Q0LVH9"/>
<organism evidence="1 2">
    <name type="scientific">Lactobacillus crispatus</name>
    <dbReference type="NCBI Taxonomy" id="47770"/>
    <lineage>
        <taxon>Bacteria</taxon>
        <taxon>Bacillati</taxon>
        <taxon>Bacillota</taxon>
        <taxon>Bacilli</taxon>
        <taxon>Lactobacillales</taxon>
        <taxon>Lactobacillaceae</taxon>
        <taxon>Lactobacillus</taxon>
    </lineage>
</organism>
<reference evidence="1 2" key="1">
    <citation type="submission" date="2019-01" db="EMBL/GenBank/DDBJ databases">
        <title>The genome sequence of Lactobacillus crispatus L49.</title>
        <authorList>
            <person name="Zhong J."/>
            <person name="Zhang J."/>
        </authorList>
    </citation>
    <scope>NUCLEOTIDE SEQUENCE [LARGE SCALE GENOMIC DNA]</scope>
    <source>
        <strain evidence="1 2">L49</strain>
    </source>
</reference>
<accession>A0A4Q0LVH9</accession>
<evidence type="ECO:0000313" key="1">
    <source>
        <dbReference type="EMBL" id="RXF59175.1"/>
    </source>
</evidence>
<dbReference type="RefSeq" id="WP_005725746.1">
    <property type="nucleotide sequence ID" value="NZ_CP114552.1"/>
</dbReference>
<protein>
    <recommendedName>
        <fullName evidence="3">Tail assembly chaperone</fullName>
    </recommendedName>
</protein>
<gene>
    <name evidence="1" type="ORF">ERD32_02480</name>
</gene>
<evidence type="ECO:0000313" key="2">
    <source>
        <dbReference type="Proteomes" id="UP000289808"/>
    </source>
</evidence>
<name>A0A4Q0LVH9_9LACO</name>
<dbReference type="EMBL" id="SCLX01000009">
    <property type="protein sequence ID" value="RXF59175.1"/>
    <property type="molecule type" value="Genomic_DNA"/>
</dbReference>
<dbReference type="InterPro" id="IPR009681">
    <property type="entry name" value="Phage_TAC_Siphoviridae"/>
</dbReference>
<proteinExistence type="predicted"/>
<dbReference type="Proteomes" id="UP000289808">
    <property type="component" value="Unassembled WGS sequence"/>
</dbReference>
<dbReference type="Pfam" id="PF06896">
    <property type="entry name" value="Phage_TAC_3"/>
    <property type="match status" value="1"/>
</dbReference>
<sequence length="114" mass="12703">MSVKINGKKLHLTTFEVETTVKNVRACLKAQKTFAELSIAINKVKDDDDQSILDVLTAQENLLDEEEKFLKKILHLSDAQVDKIEDSDPGDVSEFVTDLIGKILQVDDSKSDNA</sequence>